<dbReference type="InterPro" id="IPR009297">
    <property type="entry name" value="DUF952"/>
</dbReference>
<evidence type="ECO:0000313" key="3">
    <source>
        <dbReference type="Proteomes" id="UP000037460"/>
    </source>
</evidence>
<dbReference type="Proteomes" id="UP000037460">
    <property type="component" value="Unassembled WGS sequence"/>
</dbReference>
<keyword evidence="3" id="KW-1185">Reference proteome</keyword>
<dbReference type="Pfam" id="PF06108">
    <property type="entry name" value="DUF952"/>
    <property type="match status" value="1"/>
</dbReference>
<protein>
    <recommendedName>
        <fullName evidence="1">(S)-ureidoglycine aminohydrolase cupin domain-containing protein</fullName>
    </recommendedName>
</protein>
<proteinExistence type="predicted"/>
<feature type="domain" description="(S)-ureidoglycine aminohydrolase cupin" evidence="1">
    <location>
        <begin position="54"/>
        <end position="102"/>
    </location>
</feature>
<sequence length="271" mass="29191">MPRVVNPVTVVELPGKVAINELFGGASCAPCGSALGPDISLAHVKAKAGFAEDWQAPAFDEYVLVLKGSVTIEHAHGPPAVVAAGCGVYLAKGERVRWVFKEDAEYVPICLPAFSPANVFREEPGHPPPVHDSHTHIYHLVQKPLWEACKAKGETYYPPTYEVDGFTHATADPSFLIGVANHFYKTTQPEWICLGMTRASLAAAQITLKFEDPSPVGTTQALNQEQSGGQRFPHIYGGIPPTGGVVFEERPVASPTLSSGSLYMATHLRKH</sequence>
<gene>
    <name evidence="2" type="ORF">Ctob_012592</name>
</gene>
<dbReference type="SUPFAM" id="SSF56399">
    <property type="entry name" value="ADP-ribosylation"/>
    <property type="match status" value="1"/>
</dbReference>
<reference evidence="3" key="1">
    <citation type="journal article" date="2015" name="PLoS Genet.">
        <title>Genome Sequence and Transcriptome Analyses of Chrysochromulina tobin: Metabolic Tools for Enhanced Algal Fitness in the Prominent Order Prymnesiales (Haptophyceae).</title>
        <authorList>
            <person name="Hovde B.T."/>
            <person name="Deodato C.R."/>
            <person name="Hunsperger H.M."/>
            <person name="Ryken S.A."/>
            <person name="Yost W."/>
            <person name="Jha R.K."/>
            <person name="Patterson J."/>
            <person name="Monnat R.J. Jr."/>
            <person name="Barlow S.B."/>
            <person name="Starkenburg S.R."/>
            <person name="Cattolico R.A."/>
        </authorList>
    </citation>
    <scope>NUCLEOTIDE SEQUENCE</scope>
    <source>
        <strain evidence="3">CCMP291</strain>
    </source>
</reference>
<dbReference type="Gene3D" id="2.60.120.10">
    <property type="entry name" value="Jelly Rolls"/>
    <property type="match status" value="1"/>
</dbReference>
<comment type="caution">
    <text evidence="2">The sequence shown here is derived from an EMBL/GenBank/DDBJ whole genome shotgun (WGS) entry which is preliminary data.</text>
</comment>
<dbReference type="Gene3D" id="3.20.170.20">
    <property type="entry name" value="Protein of unknown function DUF952"/>
    <property type="match status" value="1"/>
</dbReference>
<name>A0A0M0K049_9EUKA</name>
<organism evidence="2 3">
    <name type="scientific">Chrysochromulina tobinii</name>
    <dbReference type="NCBI Taxonomy" id="1460289"/>
    <lineage>
        <taxon>Eukaryota</taxon>
        <taxon>Haptista</taxon>
        <taxon>Haptophyta</taxon>
        <taxon>Prymnesiophyceae</taxon>
        <taxon>Prymnesiales</taxon>
        <taxon>Chrysochromulinaceae</taxon>
        <taxon>Chrysochromulina</taxon>
    </lineage>
</organism>
<dbReference type="Pfam" id="PF05899">
    <property type="entry name" value="Cupin_3"/>
    <property type="match status" value="1"/>
</dbReference>
<dbReference type="InterPro" id="IPR014710">
    <property type="entry name" value="RmlC-like_jellyroll"/>
</dbReference>
<dbReference type="OrthoDB" id="3335358at2759"/>
<dbReference type="InterPro" id="IPR011051">
    <property type="entry name" value="RmlC_Cupin_sf"/>
</dbReference>
<accession>A0A0M0K049</accession>
<dbReference type="InterPro" id="IPR008579">
    <property type="entry name" value="UGlyAH_Cupin_dom"/>
</dbReference>
<dbReference type="AlphaFoldDB" id="A0A0M0K049"/>
<dbReference type="SUPFAM" id="SSF51182">
    <property type="entry name" value="RmlC-like cupins"/>
    <property type="match status" value="1"/>
</dbReference>
<evidence type="ECO:0000313" key="2">
    <source>
        <dbReference type="EMBL" id="KOO32271.1"/>
    </source>
</evidence>
<evidence type="ECO:0000259" key="1">
    <source>
        <dbReference type="Pfam" id="PF05899"/>
    </source>
</evidence>
<dbReference type="EMBL" id="JWZX01001812">
    <property type="protein sequence ID" value="KOO32271.1"/>
    <property type="molecule type" value="Genomic_DNA"/>
</dbReference>